<evidence type="ECO:0000313" key="1">
    <source>
        <dbReference type="EMBL" id="CAD8046663.1"/>
    </source>
</evidence>
<proteinExistence type="predicted"/>
<dbReference type="Proteomes" id="UP000692954">
    <property type="component" value="Unassembled WGS sequence"/>
</dbReference>
<dbReference type="AlphaFoldDB" id="A0A8S1JVM0"/>
<comment type="caution">
    <text evidence="1">The sequence shown here is derived from an EMBL/GenBank/DDBJ whole genome shotgun (WGS) entry which is preliminary data.</text>
</comment>
<keyword evidence="2" id="KW-1185">Reference proteome</keyword>
<evidence type="ECO:0000313" key="2">
    <source>
        <dbReference type="Proteomes" id="UP000692954"/>
    </source>
</evidence>
<sequence length="62" mass="7186">MSILLLLIGDQEVQSNMLKIKDNVHQVGHLVQLVFQKDFTKLEMANYQIYQNNNQLIVVTLT</sequence>
<reference evidence="1" key="1">
    <citation type="submission" date="2021-01" db="EMBL/GenBank/DDBJ databases">
        <authorList>
            <consortium name="Genoscope - CEA"/>
            <person name="William W."/>
        </authorList>
    </citation>
    <scope>NUCLEOTIDE SEQUENCE</scope>
</reference>
<accession>A0A8S1JVM0</accession>
<gene>
    <name evidence="1" type="ORF">PSON_ATCC_30995.1.T0020003</name>
</gene>
<name>A0A8S1JVM0_9CILI</name>
<dbReference type="EMBL" id="CAJJDN010000002">
    <property type="protein sequence ID" value="CAD8046663.1"/>
    <property type="molecule type" value="Genomic_DNA"/>
</dbReference>
<protein>
    <submittedName>
        <fullName evidence="1">Uncharacterized protein</fullName>
    </submittedName>
</protein>
<organism evidence="1 2">
    <name type="scientific">Paramecium sonneborni</name>
    <dbReference type="NCBI Taxonomy" id="65129"/>
    <lineage>
        <taxon>Eukaryota</taxon>
        <taxon>Sar</taxon>
        <taxon>Alveolata</taxon>
        <taxon>Ciliophora</taxon>
        <taxon>Intramacronucleata</taxon>
        <taxon>Oligohymenophorea</taxon>
        <taxon>Peniculida</taxon>
        <taxon>Parameciidae</taxon>
        <taxon>Paramecium</taxon>
    </lineage>
</organism>